<dbReference type="AlphaFoldDB" id="A0A1G7WV36"/>
<gene>
    <name evidence="1" type="ORF">SAMN05443529_10622</name>
</gene>
<sequence length="36" mass="4296">MRVESNYCVYFKTARHPESEIIVGKILTLRCIFHLK</sequence>
<proteinExistence type="predicted"/>
<name>A0A1G7WV36_9FIRM</name>
<accession>A0A1G7WV36</accession>
<dbReference type="STRING" id="1121419.SAMN05443529_10622"/>
<dbReference type="Proteomes" id="UP000198656">
    <property type="component" value="Unassembled WGS sequence"/>
</dbReference>
<evidence type="ECO:0000313" key="2">
    <source>
        <dbReference type="Proteomes" id="UP000198656"/>
    </source>
</evidence>
<evidence type="ECO:0000313" key="1">
    <source>
        <dbReference type="EMBL" id="SDG75812.1"/>
    </source>
</evidence>
<dbReference type="EMBL" id="FNCP01000006">
    <property type="protein sequence ID" value="SDG75812.1"/>
    <property type="molecule type" value="Genomic_DNA"/>
</dbReference>
<organism evidence="1 2">
    <name type="scientific">Desulfosporosinus hippei DSM 8344</name>
    <dbReference type="NCBI Taxonomy" id="1121419"/>
    <lineage>
        <taxon>Bacteria</taxon>
        <taxon>Bacillati</taxon>
        <taxon>Bacillota</taxon>
        <taxon>Clostridia</taxon>
        <taxon>Eubacteriales</taxon>
        <taxon>Desulfitobacteriaceae</taxon>
        <taxon>Desulfosporosinus</taxon>
    </lineage>
</organism>
<protein>
    <submittedName>
        <fullName evidence="1">Uncharacterized protein</fullName>
    </submittedName>
</protein>
<keyword evidence="2" id="KW-1185">Reference proteome</keyword>
<reference evidence="2" key="1">
    <citation type="submission" date="2016-10" db="EMBL/GenBank/DDBJ databases">
        <authorList>
            <person name="Varghese N."/>
            <person name="Submissions S."/>
        </authorList>
    </citation>
    <scope>NUCLEOTIDE SEQUENCE [LARGE SCALE GENOMIC DNA]</scope>
    <source>
        <strain evidence="2">DSM 8344</strain>
    </source>
</reference>